<proteinExistence type="predicted"/>
<dbReference type="Proteomes" id="UP001501480">
    <property type="component" value="Unassembled WGS sequence"/>
</dbReference>
<evidence type="ECO:0000313" key="2">
    <source>
        <dbReference type="Proteomes" id="UP001501480"/>
    </source>
</evidence>
<protein>
    <submittedName>
        <fullName evidence="1">Uncharacterized protein</fullName>
    </submittedName>
</protein>
<dbReference type="RefSeq" id="WP_344330269.1">
    <property type="nucleotide sequence ID" value="NZ_BAAAPY010000020.1"/>
</dbReference>
<keyword evidence="2" id="KW-1185">Reference proteome</keyword>
<reference evidence="1 2" key="1">
    <citation type="journal article" date="2019" name="Int. J. Syst. Evol. Microbiol.">
        <title>The Global Catalogue of Microorganisms (GCM) 10K type strain sequencing project: providing services to taxonomists for standard genome sequencing and annotation.</title>
        <authorList>
            <consortium name="The Broad Institute Genomics Platform"/>
            <consortium name="The Broad Institute Genome Sequencing Center for Infectious Disease"/>
            <person name="Wu L."/>
            <person name="Ma J."/>
        </authorList>
    </citation>
    <scope>NUCLEOTIDE SEQUENCE [LARGE SCALE GENOMIC DNA]</scope>
    <source>
        <strain evidence="1 2">JCM 15749</strain>
    </source>
</reference>
<evidence type="ECO:0000313" key="1">
    <source>
        <dbReference type="EMBL" id="GAA2085956.1"/>
    </source>
</evidence>
<gene>
    <name evidence="1" type="ORF">GCM10009821_29520</name>
</gene>
<dbReference type="EMBL" id="BAAAPY010000020">
    <property type="protein sequence ID" value="GAA2085956.1"/>
    <property type="molecule type" value="Genomic_DNA"/>
</dbReference>
<name>A0ABN2W8X1_9ACTN</name>
<organism evidence="1 2">
    <name type="scientific">Aeromicrobium halocynthiae</name>
    <dbReference type="NCBI Taxonomy" id="560557"/>
    <lineage>
        <taxon>Bacteria</taxon>
        <taxon>Bacillati</taxon>
        <taxon>Actinomycetota</taxon>
        <taxon>Actinomycetes</taxon>
        <taxon>Propionibacteriales</taxon>
        <taxon>Nocardioidaceae</taxon>
        <taxon>Aeromicrobium</taxon>
    </lineage>
</organism>
<comment type="caution">
    <text evidence="1">The sequence shown here is derived from an EMBL/GenBank/DDBJ whole genome shotgun (WGS) entry which is preliminary data.</text>
</comment>
<sequence length="132" mass="14466">MTRDTRIIDFIWKVGTVDATRGDGETAPVLQVWAQAHVVHTFGEGDNRRLTVTRRYVAVAGFEPLGGPGWWPSIGAGTSTWGADDCRLIVDNELSPGADYDLPDLRDSLEINSIVENPSDPKELQKAIAECE</sequence>
<accession>A0ABN2W8X1</accession>